<keyword evidence="3" id="KW-1185">Reference proteome</keyword>
<organism evidence="2 3">
    <name type="scientific">Diacronema lutheri</name>
    <name type="common">Unicellular marine alga</name>
    <name type="synonym">Monochrysis lutheri</name>
    <dbReference type="NCBI Taxonomy" id="2081491"/>
    <lineage>
        <taxon>Eukaryota</taxon>
        <taxon>Haptista</taxon>
        <taxon>Haptophyta</taxon>
        <taxon>Pavlovophyceae</taxon>
        <taxon>Pavlovales</taxon>
        <taxon>Pavlovaceae</taxon>
        <taxon>Diacronema</taxon>
    </lineage>
</organism>
<dbReference type="PANTHER" id="PTHR10579:SF43">
    <property type="entry name" value="ZINC FINGER (C3HC4-TYPE RING FINGER) FAMILY PROTEIN"/>
    <property type="match status" value="1"/>
</dbReference>
<proteinExistence type="predicted"/>
<dbReference type="Gene3D" id="3.40.50.410">
    <property type="entry name" value="von Willebrand factor, type A domain"/>
    <property type="match status" value="1"/>
</dbReference>
<dbReference type="OrthoDB" id="10267238at2759"/>
<accession>A0A8J6CEP0</accession>
<dbReference type="EMBL" id="JAGTXO010000012">
    <property type="protein sequence ID" value="KAG8464783.1"/>
    <property type="molecule type" value="Genomic_DNA"/>
</dbReference>
<dbReference type="InterPro" id="IPR002035">
    <property type="entry name" value="VWF_A"/>
</dbReference>
<dbReference type="PROSITE" id="PS50234">
    <property type="entry name" value="VWFA"/>
    <property type="match status" value="1"/>
</dbReference>
<comment type="caution">
    <text evidence="2">The sequence shown here is derived from an EMBL/GenBank/DDBJ whole genome shotgun (WGS) entry which is preliminary data.</text>
</comment>
<dbReference type="Pfam" id="PF00092">
    <property type="entry name" value="VWA"/>
    <property type="match status" value="1"/>
</dbReference>
<gene>
    <name evidence="2" type="ORF">KFE25_010151</name>
</gene>
<dbReference type="OMA" id="IQRPAYC"/>
<dbReference type="PANTHER" id="PTHR10579">
    <property type="entry name" value="CALCIUM-ACTIVATED CHLORIDE CHANNEL REGULATOR"/>
    <property type="match status" value="1"/>
</dbReference>
<dbReference type="AlphaFoldDB" id="A0A8J6CEP0"/>
<dbReference type="SMART" id="SM00327">
    <property type="entry name" value="VWA"/>
    <property type="match status" value="1"/>
</dbReference>
<reference evidence="2" key="1">
    <citation type="submission" date="2021-05" db="EMBL/GenBank/DDBJ databases">
        <title>The genome of the haptophyte Pavlova lutheri (Diacronema luteri, Pavlovales) - a model for lipid biosynthesis in eukaryotic algae.</title>
        <authorList>
            <person name="Hulatt C.J."/>
            <person name="Posewitz M.C."/>
        </authorList>
    </citation>
    <scope>NUCLEOTIDE SEQUENCE</scope>
    <source>
        <strain evidence="2">NIVA-4/92</strain>
    </source>
</reference>
<dbReference type="SUPFAM" id="SSF53300">
    <property type="entry name" value="vWA-like"/>
    <property type="match status" value="1"/>
</dbReference>
<evidence type="ECO:0000313" key="2">
    <source>
        <dbReference type="EMBL" id="KAG8464783.1"/>
    </source>
</evidence>
<sequence>MVERTFGTFPAPATGAYDDPPPAYEYPTLALTATSEFEAVEYNAHELVISMASIRAAALAPNATSAARTPLELVAVIDVSGSMRGPKLELMKQALAFVVQKGLQAADSLAVVSFESTVAVELPFVQADTNGKRRALDAIKALEVMGSTNLSGGLLQGLDMVAQRRAAAGAPGEHGVTRCVILFTDGVANVGIKSEEGIVAAVQNVLPSTGPAGCAIFCFGFGSDHSEDMLRAISEASPGGQYFFVSTPDSIPLAFADALGGLVSVVAQNAQLTCAPVGGAATVSRVLSTGYRCERAPGASSVIIQLGDLYAEDEKDLLVEIALPELPHELPEPQPTLVWTLRYFDIPSGQFRTEHVQACISRPEAVPDGQPLSEAIEVQRMRMITTEALERAANVADMGDVLGGQAILSAARDTCAASPAAHAAMTSALMGELDDIGAQYKSNEIYRSHGRKATKMTEQAHRVQRSAMGAGVVWAKSSKMRMKARVPGKQ</sequence>
<dbReference type="InterPro" id="IPR051266">
    <property type="entry name" value="CLCR"/>
</dbReference>
<name>A0A8J6CEP0_DIALT</name>
<evidence type="ECO:0000259" key="1">
    <source>
        <dbReference type="PROSITE" id="PS50234"/>
    </source>
</evidence>
<dbReference type="InterPro" id="IPR036465">
    <property type="entry name" value="vWFA_dom_sf"/>
</dbReference>
<protein>
    <recommendedName>
        <fullName evidence="1">VWFA domain-containing protein</fullName>
    </recommendedName>
</protein>
<evidence type="ECO:0000313" key="3">
    <source>
        <dbReference type="Proteomes" id="UP000751190"/>
    </source>
</evidence>
<dbReference type="Proteomes" id="UP000751190">
    <property type="component" value="Unassembled WGS sequence"/>
</dbReference>
<feature type="domain" description="VWFA" evidence="1">
    <location>
        <begin position="72"/>
        <end position="259"/>
    </location>
</feature>